<dbReference type="Pfam" id="PF13399">
    <property type="entry name" value="LytR_C"/>
    <property type="match status" value="1"/>
</dbReference>
<evidence type="ECO:0000313" key="5">
    <source>
        <dbReference type="EMBL" id="RMI46971.1"/>
    </source>
</evidence>
<reference evidence="5 6" key="1">
    <citation type="submission" date="2018-10" db="EMBL/GenBank/DDBJ databases">
        <title>Isolation from soil.</title>
        <authorList>
            <person name="Hu J."/>
        </authorList>
    </citation>
    <scope>NUCLEOTIDE SEQUENCE [LARGE SCALE GENOMIC DNA]</scope>
    <source>
        <strain evidence="5 6">NEAU-Ht49</strain>
    </source>
</reference>
<dbReference type="Gene3D" id="3.40.630.190">
    <property type="entry name" value="LCP protein"/>
    <property type="match status" value="1"/>
</dbReference>
<accession>A0A3M2MBU0</accession>
<evidence type="ECO:0000256" key="1">
    <source>
        <dbReference type="ARBA" id="ARBA00006068"/>
    </source>
</evidence>
<dbReference type="RefSeq" id="WP_122193098.1">
    <property type="nucleotide sequence ID" value="NZ_JBHSKC010000001.1"/>
</dbReference>
<proteinExistence type="inferred from homology"/>
<sequence>MNDNPMYMEYVDDADSPEPTRRRGWRILGWVCIGLSAVMVAGSLTMYGVYRKMFGNIAHEDTNALVGPNRPKKLNSAMNILMLGSDSRAGANAAYGRSMKNDPPRSDTIILLHLSPGGGGAFGVSFPRDLMVPIPSCKKPDGSGTTPAQPKAMINSAFTLAGPSCTVKTIESLTNLRIDHFMEVNFVGFKSITDAVGGVPICLPKDVNDPKSKLHLTRGKHVIKGDEALSYVRVRHGLGDGSDLSRIKRQQKFMGALANKAMSAGVLSNPDKLLKLINAGTKSLRTDSELTATTMLKIGTGMQGMTSGKLRFITVPWGADPADRNRVVLNQAAADAFFSALRNDRSVPDEKKKPAGGGAAAPKIPASQVKVRVFNASGIAGQAGRVGAALRSQGFQVEVAGNHATTTTKVQFGPGADQQAKTLAALVPDAPAPSAAAPGRAGTVDLIIGTDWTNLKTGKSGGAIPKQQGEIKADDNICDGN</sequence>
<comment type="similarity">
    <text evidence="1">Belongs to the LytR/CpsA/Psr (LCP) family.</text>
</comment>
<dbReference type="Pfam" id="PF03816">
    <property type="entry name" value="LytR_cpsA_psr"/>
    <property type="match status" value="1"/>
</dbReference>
<dbReference type="PANTHER" id="PTHR33392:SF6">
    <property type="entry name" value="POLYISOPRENYL-TEICHOIC ACID--PEPTIDOGLYCAN TEICHOIC ACID TRANSFERASE TAGU"/>
    <property type="match status" value="1"/>
</dbReference>
<gene>
    <name evidence="5" type="ORF">EBO15_04940</name>
</gene>
<dbReference type="InterPro" id="IPR004474">
    <property type="entry name" value="LytR_CpsA_psr"/>
</dbReference>
<keyword evidence="2" id="KW-1133">Transmembrane helix</keyword>
<dbReference type="Gene3D" id="3.30.70.2390">
    <property type="match status" value="1"/>
</dbReference>
<dbReference type="PANTHER" id="PTHR33392">
    <property type="entry name" value="POLYISOPRENYL-TEICHOIC ACID--PEPTIDOGLYCAN TEICHOIC ACID TRANSFERASE TAGU"/>
    <property type="match status" value="1"/>
</dbReference>
<feature type="domain" description="Cell envelope-related transcriptional attenuator" evidence="3">
    <location>
        <begin position="105"/>
        <end position="262"/>
    </location>
</feature>
<dbReference type="OrthoDB" id="3759589at2"/>
<dbReference type="InterPro" id="IPR027381">
    <property type="entry name" value="LytR/CpsA/Psr_C"/>
</dbReference>
<evidence type="ECO:0000313" key="6">
    <source>
        <dbReference type="Proteomes" id="UP000282674"/>
    </source>
</evidence>
<keyword evidence="2" id="KW-0472">Membrane</keyword>
<dbReference type="InterPro" id="IPR050922">
    <property type="entry name" value="LytR/CpsA/Psr_CW_biosynth"/>
</dbReference>
<feature type="transmembrane region" description="Helical" evidence="2">
    <location>
        <begin position="27"/>
        <end position="50"/>
    </location>
</feature>
<dbReference type="EMBL" id="RFFG01000006">
    <property type="protein sequence ID" value="RMI46971.1"/>
    <property type="molecule type" value="Genomic_DNA"/>
</dbReference>
<dbReference type="AlphaFoldDB" id="A0A3M2MBU0"/>
<dbReference type="Proteomes" id="UP000282674">
    <property type="component" value="Unassembled WGS sequence"/>
</dbReference>
<protein>
    <submittedName>
        <fullName evidence="5">LytR family transcriptional regulator</fullName>
    </submittedName>
</protein>
<keyword evidence="2" id="KW-0812">Transmembrane</keyword>
<evidence type="ECO:0000259" key="3">
    <source>
        <dbReference type="Pfam" id="PF03816"/>
    </source>
</evidence>
<feature type="domain" description="LytR/CpsA/Psr regulator C-terminal" evidence="4">
    <location>
        <begin position="368"/>
        <end position="452"/>
    </location>
</feature>
<keyword evidence="6" id="KW-1185">Reference proteome</keyword>
<name>A0A3M2MBU0_9ACTN</name>
<organism evidence="5 6">
    <name type="scientific">Actinomadura harenae</name>
    <dbReference type="NCBI Taxonomy" id="2483351"/>
    <lineage>
        <taxon>Bacteria</taxon>
        <taxon>Bacillati</taxon>
        <taxon>Actinomycetota</taxon>
        <taxon>Actinomycetes</taxon>
        <taxon>Streptosporangiales</taxon>
        <taxon>Thermomonosporaceae</taxon>
        <taxon>Actinomadura</taxon>
    </lineage>
</organism>
<comment type="caution">
    <text evidence="5">The sequence shown here is derived from an EMBL/GenBank/DDBJ whole genome shotgun (WGS) entry which is preliminary data.</text>
</comment>
<dbReference type="NCBIfam" id="TIGR00350">
    <property type="entry name" value="lytR_cpsA_psr"/>
    <property type="match status" value="1"/>
</dbReference>
<evidence type="ECO:0000256" key="2">
    <source>
        <dbReference type="SAM" id="Phobius"/>
    </source>
</evidence>
<evidence type="ECO:0000259" key="4">
    <source>
        <dbReference type="Pfam" id="PF13399"/>
    </source>
</evidence>